<proteinExistence type="predicted"/>
<accession>A0A7V8NMP4</accession>
<dbReference type="InterPro" id="IPR017802">
    <property type="entry name" value="VWFA-rel_acidobac-type"/>
</dbReference>
<protein>
    <submittedName>
        <fullName evidence="1">VWA domain-containing protein</fullName>
    </submittedName>
</protein>
<sequence>MDSSAERYFLGQRIETTISAFLEISSFLEGLPGRKNLIWLSGAFPVGVLPGGEALDPFAGVVDYSPKIHEAVDRMTLSQIAVYPVDIRGLTVDSMFSAANSRVFRTPYALARARAKFFFDLAADHATMKGLAEGSGGHAFYNANGLEHAIATAVEDGANYYTLSYSPLNENFDGRLRKIRVALARKHFSLSYRRSYFADDETKLLQEATKAPFRHIEGAMERGAPLAHEIVFELHVTAEGAPAATTPEQTAELSQFAAFASRKKWVDVQIQRYSFDYWIPVQQLSFTIPSEGLNQANLEFLAMAYDADGTAMCGRLSAGDEAIRGESFEKIRRGNFHARQQLDVPTQAAWLRVAVRDPAENRVGTAEIRLPLRPARQAQ</sequence>
<dbReference type="EMBL" id="JACDQQ010000371">
    <property type="protein sequence ID" value="MBA0084096.1"/>
    <property type="molecule type" value="Genomic_DNA"/>
</dbReference>
<dbReference type="AlphaFoldDB" id="A0A7V8NMP4"/>
<evidence type="ECO:0000313" key="1">
    <source>
        <dbReference type="EMBL" id="MBA0084096.1"/>
    </source>
</evidence>
<keyword evidence="2" id="KW-1185">Reference proteome</keyword>
<name>A0A7V8NMP4_9BACT</name>
<organism evidence="1 2">
    <name type="scientific">Candidatus Acidiferrum panamense</name>
    <dbReference type="NCBI Taxonomy" id="2741543"/>
    <lineage>
        <taxon>Bacteria</taxon>
        <taxon>Pseudomonadati</taxon>
        <taxon>Acidobacteriota</taxon>
        <taxon>Terriglobia</taxon>
        <taxon>Candidatus Acidiferrales</taxon>
        <taxon>Candidatus Acidiferrum</taxon>
    </lineage>
</organism>
<dbReference type="NCBIfam" id="TIGR03436">
    <property type="entry name" value="acidobact_VWFA"/>
    <property type="match status" value="1"/>
</dbReference>
<comment type="caution">
    <text evidence="1">The sequence shown here is derived from an EMBL/GenBank/DDBJ whole genome shotgun (WGS) entry which is preliminary data.</text>
</comment>
<gene>
    <name evidence="1" type="ORF">HRJ53_03790</name>
</gene>
<evidence type="ECO:0000313" key="2">
    <source>
        <dbReference type="Proteomes" id="UP000567293"/>
    </source>
</evidence>
<dbReference type="Proteomes" id="UP000567293">
    <property type="component" value="Unassembled WGS sequence"/>
</dbReference>
<reference evidence="1" key="1">
    <citation type="submission" date="2020-06" db="EMBL/GenBank/DDBJ databases">
        <title>Legume-microbial interactions unlock mineral nutrients during tropical forest succession.</title>
        <authorList>
            <person name="Epihov D.Z."/>
        </authorList>
    </citation>
    <scope>NUCLEOTIDE SEQUENCE [LARGE SCALE GENOMIC DNA]</scope>
    <source>
        <strain evidence="1">Pan2503</strain>
    </source>
</reference>